<dbReference type="PANTHER" id="PTHR43343">
    <property type="entry name" value="PEPTIDASE S12"/>
    <property type="match status" value="1"/>
</dbReference>
<evidence type="ECO:0000313" key="6">
    <source>
        <dbReference type="Proteomes" id="UP001523234"/>
    </source>
</evidence>
<organism evidence="5 6">
    <name type="scientific">Fructobacillus apis</name>
    <dbReference type="NCBI Taxonomy" id="2935017"/>
    <lineage>
        <taxon>Bacteria</taxon>
        <taxon>Bacillati</taxon>
        <taxon>Bacillota</taxon>
        <taxon>Bacilli</taxon>
        <taxon>Lactobacillales</taxon>
        <taxon>Lactobacillaceae</taxon>
        <taxon>Fructobacillus</taxon>
    </lineage>
</organism>
<dbReference type="Pfam" id="PF13365">
    <property type="entry name" value="Trypsin_2"/>
    <property type="match status" value="1"/>
</dbReference>
<comment type="caution">
    <text evidence="5">The sequence shown here is derived from an EMBL/GenBank/DDBJ whole genome shotgun (WGS) entry which is preliminary data.</text>
</comment>
<sequence>MKGEELIKNEISTLRHHIRIVLAVFLAFLVGAAVVMASTLPNSWYQNRLAKATHTNAAGMATVSPIGYVSNEKAKKAFDDMKDSVVTVQNLQKSASLSEGADAFDNQNKKSEANDYETASEGSGVVVDINKDSVDIVTNAHVIQNSASIQVIDANGDKVTAKVIRADQSQDLALIRVQSTAFKKAATFANSDNVKTGQSVMALGSPLGAAYQSTMTKGIVSSAKRSLTAAETNNRKVTVIQTDAAINQGNSGGALINESGQVVGIASSKITASAQNTNVEGMGFAIPSNQVLAFIGR</sequence>
<keyword evidence="1" id="KW-0645">Protease</keyword>
<reference evidence="5 6" key="1">
    <citation type="submission" date="2022-06" db="EMBL/GenBank/DDBJ databases">
        <title>Fructobacillus taiwanensis sp. nov., isolated from the honeybee.</title>
        <authorList>
            <person name="Chen Y.-S."/>
            <person name="Wang L.-T."/>
            <person name="Lee Y.-S."/>
            <person name="Chang Y.-C."/>
            <person name="Wu H.-C."/>
            <person name="Liao C.-Y."/>
            <person name="Chen W.-H."/>
            <person name="Deng J.-N."/>
            <person name="Wang Y.-H."/>
        </authorList>
    </citation>
    <scope>NUCLEOTIDE SEQUENCE [LARGE SCALE GENOMIC DNA]</scope>
    <source>
        <strain evidence="5 6">W13</strain>
    </source>
</reference>
<name>A0ABT0ZPS5_9LACO</name>
<accession>A0ABT0ZPS5</accession>
<dbReference type="Proteomes" id="UP001523234">
    <property type="component" value="Unassembled WGS sequence"/>
</dbReference>
<dbReference type="PRINTS" id="PR00834">
    <property type="entry name" value="PROTEASES2C"/>
</dbReference>
<dbReference type="RefSeq" id="WP_252442740.1">
    <property type="nucleotide sequence ID" value="NZ_JAMWYK010000002.1"/>
</dbReference>
<evidence type="ECO:0000256" key="3">
    <source>
        <dbReference type="ARBA" id="ARBA00022825"/>
    </source>
</evidence>
<evidence type="ECO:0000313" key="5">
    <source>
        <dbReference type="EMBL" id="MCO0831989.1"/>
    </source>
</evidence>
<dbReference type="Gene3D" id="2.40.10.120">
    <property type="match status" value="1"/>
</dbReference>
<dbReference type="PANTHER" id="PTHR43343:SF3">
    <property type="entry name" value="PROTEASE DO-LIKE 8, CHLOROPLASTIC"/>
    <property type="match status" value="1"/>
</dbReference>
<evidence type="ECO:0000256" key="1">
    <source>
        <dbReference type="ARBA" id="ARBA00022670"/>
    </source>
</evidence>
<dbReference type="InterPro" id="IPR051201">
    <property type="entry name" value="Chloro_Bact_Ser_Proteases"/>
</dbReference>
<dbReference type="InterPro" id="IPR009003">
    <property type="entry name" value="Peptidase_S1_PA"/>
</dbReference>
<keyword evidence="6" id="KW-1185">Reference proteome</keyword>
<keyword evidence="2" id="KW-0378">Hydrolase</keyword>
<dbReference type="InterPro" id="IPR001940">
    <property type="entry name" value="Peptidase_S1C"/>
</dbReference>
<keyword evidence="4" id="KW-1133">Transmembrane helix</keyword>
<keyword evidence="4" id="KW-0472">Membrane</keyword>
<feature type="transmembrane region" description="Helical" evidence="4">
    <location>
        <begin position="20"/>
        <end position="40"/>
    </location>
</feature>
<evidence type="ECO:0000256" key="4">
    <source>
        <dbReference type="SAM" id="Phobius"/>
    </source>
</evidence>
<evidence type="ECO:0000256" key="2">
    <source>
        <dbReference type="ARBA" id="ARBA00022801"/>
    </source>
</evidence>
<keyword evidence="3" id="KW-0720">Serine protease</keyword>
<protein>
    <submittedName>
        <fullName evidence="5">Trypsin-like peptidase domain-containing protein</fullName>
    </submittedName>
</protein>
<dbReference type="EMBL" id="JAMWYK010000002">
    <property type="protein sequence ID" value="MCO0831989.1"/>
    <property type="molecule type" value="Genomic_DNA"/>
</dbReference>
<dbReference type="SUPFAM" id="SSF50494">
    <property type="entry name" value="Trypsin-like serine proteases"/>
    <property type="match status" value="1"/>
</dbReference>
<gene>
    <name evidence="5" type="ORF">NFX39_02630</name>
</gene>
<proteinExistence type="predicted"/>
<keyword evidence="4" id="KW-0812">Transmembrane</keyword>